<dbReference type="PANTHER" id="PTHR17463:SF0">
    <property type="entry name" value="SCRAPIE-RESPONSIVE PROTEIN 1"/>
    <property type="match status" value="1"/>
</dbReference>
<dbReference type="Pfam" id="PF15224">
    <property type="entry name" value="SCRG1"/>
    <property type="match status" value="1"/>
</dbReference>
<comment type="caution">
    <text evidence="2">The sequence shown here is derived from an EMBL/GenBank/DDBJ whole genome shotgun (WGS) entry which is preliminary data.</text>
</comment>
<dbReference type="EMBL" id="JAFBMS010000021">
    <property type="protein sequence ID" value="KAG9344174.1"/>
    <property type="molecule type" value="Genomic_DNA"/>
</dbReference>
<organism evidence="2 3">
    <name type="scientific">Albula glossodonta</name>
    <name type="common">roundjaw bonefish</name>
    <dbReference type="NCBI Taxonomy" id="121402"/>
    <lineage>
        <taxon>Eukaryota</taxon>
        <taxon>Metazoa</taxon>
        <taxon>Chordata</taxon>
        <taxon>Craniata</taxon>
        <taxon>Vertebrata</taxon>
        <taxon>Euteleostomi</taxon>
        <taxon>Actinopterygii</taxon>
        <taxon>Neopterygii</taxon>
        <taxon>Teleostei</taxon>
        <taxon>Albuliformes</taxon>
        <taxon>Albulidae</taxon>
        <taxon>Albula</taxon>
    </lineage>
</organism>
<dbReference type="PANTHER" id="PTHR17463">
    <property type="entry name" value="SCRAPIE-RESPONSIVE PROTEIN 1 SCRG1"/>
    <property type="match status" value="1"/>
</dbReference>
<evidence type="ECO:0000313" key="2">
    <source>
        <dbReference type="EMBL" id="KAG9344174.1"/>
    </source>
</evidence>
<feature type="chain" id="PRO_5035731511" description="Scrapie-responsive protein 1" evidence="1">
    <location>
        <begin position="20"/>
        <end position="100"/>
    </location>
</feature>
<keyword evidence="1" id="KW-0732">Signal</keyword>
<proteinExistence type="predicted"/>
<evidence type="ECO:0000313" key="3">
    <source>
        <dbReference type="Proteomes" id="UP000824540"/>
    </source>
</evidence>
<dbReference type="GO" id="GO:0005794">
    <property type="term" value="C:Golgi apparatus"/>
    <property type="evidence" value="ECO:0007669"/>
    <property type="project" value="TreeGrafter"/>
</dbReference>
<evidence type="ECO:0008006" key="4">
    <source>
        <dbReference type="Google" id="ProtNLM"/>
    </source>
</evidence>
<name>A0A8T2NVM3_9TELE</name>
<dbReference type="InterPro" id="IPR028063">
    <property type="entry name" value="SCRG1"/>
</dbReference>
<dbReference type="Proteomes" id="UP000824540">
    <property type="component" value="Unassembled WGS sequence"/>
</dbReference>
<protein>
    <recommendedName>
        <fullName evidence="4">Scrapie-responsive protein 1</fullName>
    </recommendedName>
</protein>
<keyword evidence="3" id="KW-1185">Reference proteome</keyword>
<evidence type="ECO:0000256" key="1">
    <source>
        <dbReference type="SAM" id="SignalP"/>
    </source>
</evidence>
<dbReference type="OrthoDB" id="8865355at2759"/>
<gene>
    <name evidence="2" type="ORF">JZ751_012658</name>
</gene>
<dbReference type="AlphaFoldDB" id="A0A8T2NVM3"/>
<feature type="non-terminal residue" evidence="2">
    <location>
        <position position="1"/>
    </location>
</feature>
<dbReference type="GO" id="GO:0044306">
    <property type="term" value="C:neuron projection terminus"/>
    <property type="evidence" value="ECO:0007669"/>
    <property type="project" value="TreeGrafter"/>
</dbReference>
<accession>A0A8T2NVM3</accession>
<sequence length="100" mass="10959">MKPSVVAAFLLVGLLTCEAMPSSRVSCYKKVLKDRNCHNVANGVDLMRPVDSLQNHFWEGNRCDMVCYCNFSELLCCPRLGGGGTAEGLNNTPDASIQIY</sequence>
<feature type="signal peptide" evidence="1">
    <location>
        <begin position="1"/>
        <end position="19"/>
    </location>
</feature>
<reference evidence="2" key="1">
    <citation type="thesis" date="2021" institute="BYU ScholarsArchive" country="Provo, UT, USA">
        <title>Applications of and Algorithms for Genome Assembly and Genomic Analyses with an Emphasis on Marine Teleosts.</title>
        <authorList>
            <person name="Pickett B.D."/>
        </authorList>
    </citation>
    <scope>NUCLEOTIDE SEQUENCE</scope>
    <source>
        <strain evidence="2">HI-2016</strain>
    </source>
</reference>